<comment type="catalytic activity">
    <reaction evidence="4">
        <text>(S)-4-amino-5-oxopentanoate + tRNA(Glu) + NADP(+) = L-glutamyl-tRNA(Glu) + NADPH + H(+)</text>
        <dbReference type="Rhea" id="RHEA:12344"/>
        <dbReference type="Rhea" id="RHEA-COMP:9663"/>
        <dbReference type="Rhea" id="RHEA-COMP:9680"/>
        <dbReference type="ChEBI" id="CHEBI:15378"/>
        <dbReference type="ChEBI" id="CHEBI:57501"/>
        <dbReference type="ChEBI" id="CHEBI:57783"/>
        <dbReference type="ChEBI" id="CHEBI:58349"/>
        <dbReference type="ChEBI" id="CHEBI:78442"/>
        <dbReference type="ChEBI" id="CHEBI:78520"/>
        <dbReference type="EC" id="1.2.1.70"/>
    </reaction>
</comment>
<feature type="binding site" evidence="4 6">
    <location>
        <position position="107"/>
    </location>
    <ligand>
        <name>substrate</name>
    </ligand>
</feature>
<organism evidence="11 12">
    <name type="scientific">Zhenpiania hominis</name>
    <dbReference type="NCBI Taxonomy" id="2763644"/>
    <lineage>
        <taxon>Bacteria</taxon>
        <taxon>Bacillati</taxon>
        <taxon>Bacillota</taxon>
        <taxon>Clostridia</taxon>
        <taxon>Peptostreptococcales</taxon>
        <taxon>Anaerovoracaceae</taxon>
        <taxon>Zhenpiania</taxon>
    </lineage>
</organism>
<feature type="binding site" evidence="4 7">
    <location>
        <begin position="187"/>
        <end position="192"/>
    </location>
    <ligand>
        <name>NADP(+)</name>
        <dbReference type="ChEBI" id="CHEBI:58349"/>
    </ligand>
</feature>
<dbReference type="RefSeq" id="WP_187301584.1">
    <property type="nucleotide sequence ID" value="NZ_JACRYT010000001.1"/>
</dbReference>
<evidence type="ECO:0000256" key="4">
    <source>
        <dbReference type="HAMAP-Rule" id="MF_00087"/>
    </source>
</evidence>
<evidence type="ECO:0000256" key="2">
    <source>
        <dbReference type="ARBA" id="ARBA00023002"/>
    </source>
</evidence>
<evidence type="ECO:0000313" key="11">
    <source>
        <dbReference type="EMBL" id="MBC6678388.1"/>
    </source>
</evidence>
<feature type="domain" description="Quinate/shikimate 5-dehydrogenase/glutamyl-tRNA reductase" evidence="9">
    <location>
        <begin position="170"/>
        <end position="300"/>
    </location>
</feature>
<feature type="active site" description="Nucleophile" evidence="4 5">
    <location>
        <position position="51"/>
    </location>
</feature>
<dbReference type="InterPro" id="IPR036343">
    <property type="entry name" value="GluRdtase_N_sf"/>
</dbReference>
<proteinExistence type="inferred from homology"/>
<keyword evidence="1 4" id="KW-0521">NADP</keyword>
<keyword evidence="3 4" id="KW-0627">Porphyrin biosynthesis</keyword>
<comment type="domain">
    <text evidence="4">Possesses an unusual extended V-shaped dimeric structure with each monomer consisting of three distinct domains arranged along a curved 'spinal' alpha-helix. The N-terminal catalytic domain specifically recognizes the glutamate moiety of the substrate. The second domain is the NADPH-binding domain, and the third C-terminal domain is responsible for dimerization.</text>
</comment>
<dbReference type="Gene3D" id="3.30.460.30">
    <property type="entry name" value="Glutamyl-tRNA reductase, N-terminal domain"/>
    <property type="match status" value="1"/>
</dbReference>
<dbReference type="Proteomes" id="UP000602647">
    <property type="component" value="Unassembled WGS sequence"/>
</dbReference>
<comment type="similarity">
    <text evidence="4">Belongs to the glutamyl-tRNA reductase family.</text>
</comment>
<comment type="subunit">
    <text evidence="4">Homodimer.</text>
</comment>
<gene>
    <name evidence="4 11" type="primary">hemA</name>
    <name evidence="11" type="ORF">H9L42_00890</name>
</gene>
<evidence type="ECO:0000256" key="7">
    <source>
        <dbReference type="PIRSR" id="PIRSR000445-3"/>
    </source>
</evidence>
<keyword evidence="12" id="KW-1185">Reference proteome</keyword>
<evidence type="ECO:0000313" key="12">
    <source>
        <dbReference type="Proteomes" id="UP000602647"/>
    </source>
</evidence>
<protein>
    <recommendedName>
        <fullName evidence="4">Glutamyl-tRNA reductase</fullName>
        <shortName evidence="4">GluTR</shortName>
        <ecNumber evidence="4">1.2.1.70</ecNumber>
    </recommendedName>
</protein>
<dbReference type="Gene3D" id="3.40.50.720">
    <property type="entry name" value="NAD(P)-binding Rossmann-like Domain"/>
    <property type="match status" value="1"/>
</dbReference>
<dbReference type="Pfam" id="PF01488">
    <property type="entry name" value="Shikimate_DH"/>
    <property type="match status" value="1"/>
</dbReference>
<reference evidence="11" key="1">
    <citation type="submission" date="2020-08" db="EMBL/GenBank/DDBJ databases">
        <title>Genome public.</title>
        <authorList>
            <person name="Liu C."/>
            <person name="Sun Q."/>
        </authorList>
    </citation>
    <scope>NUCLEOTIDE SEQUENCE</scope>
    <source>
        <strain evidence="11">BX12</strain>
    </source>
</reference>
<dbReference type="InterPro" id="IPR015895">
    <property type="entry name" value="4pyrrol_synth_GluRdtase_N"/>
</dbReference>
<name>A0A923SUH9_9FIRM</name>
<feature type="site" description="Important for activity" evidence="4 8">
    <location>
        <position position="97"/>
    </location>
</feature>
<comment type="pathway">
    <text evidence="4">Porphyrin-containing compound metabolism; protoporphyrin-IX biosynthesis; 5-aminolevulinate from L-glutamyl-tRNA(Glu): step 1/2.</text>
</comment>
<dbReference type="EC" id="1.2.1.70" evidence="4"/>
<feature type="domain" description="Glutamyl-tRNA reductase N-terminal" evidence="10">
    <location>
        <begin position="8"/>
        <end position="153"/>
    </location>
</feature>
<dbReference type="InterPro" id="IPR000343">
    <property type="entry name" value="4pyrrol_synth_GluRdtase"/>
</dbReference>
<dbReference type="SUPFAM" id="SSF51735">
    <property type="entry name" value="NAD(P)-binding Rossmann-fold domains"/>
    <property type="match status" value="1"/>
</dbReference>
<evidence type="ECO:0000259" key="9">
    <source>
        <dbReference type="Pfam" id="PF01488"/>
    </source>
</evidence>
<comment type="miscellaneous">
    <text evidence="4">During catalysis, the active site Cys acts as a nucleophile attacking the alpha-carbonyl group of tRNA-bound glutamate with the formation of a thioester intermediate between enzyme and glutamate, and the concomitant release of tRNA(Glu). The thioester intermediate is finally reduced by direct hydride transfer from NADPH, to form the product GSA.</text>
</comment>
<accession>A0A923SUH9</accession>
<sequence>MMEIRMAGIDHQNASIQQREAFAFTKAQARRAMERWKQIGKLEGCLLLSTCNRTELWISAGGQDIDPFSFLCEEKGMDPERFRSLAVNRQGREAVTHLLQLSCGLKSRIYGENQILSQIREALELSRECGCDDMVIEKLFQTAISAGKRVKTQVKIETADPSAARNAKVLLKEKLGSLENLPCLIIGNGQMGRLVANTLTEAGAQVTMTLRKRIHGTQIQDSIVPDGCRMIDYEDRLEHLESYKVVISATLSPHFTITAENAAGKHFDSAVWIDMAVPRDIDEKAGEIPGVSLYNMDDLGNASLEARNEKSLRESMEILEDYREELERWFAFREHIDLVKNISQVTTEDACKRMEKSVSQVLGEELQRAEIYPAIETAVDKAVEKLLFGLRDTLPQQEWKACLCALEESAKRDTLKTGKAK</sequence>
<evidence type="ECO:0000256" key="5">
    <source>
        <dbReference type="PIRSR" id="PIRSR000445-1"/>
    </source>
</evidence>
<keyword evidence="2 4" id="KW-0560">Oxidoreductase</keyword>
<dbReference type="AlphaFoldDB" id="A0A923SUH9"/>
<evidence type="ECO:0000256" key="6">
    <source>
        <dbReference type="PIRSR" id="PIRSR000445-2"/>
    </source>
</evidence>
<feature type="binding site" evidence="4 6">
    <location>
        <position position="118"/>
    </location>
    <ligand>
        <name>substrate</name>
    </ligand>
</feature>
<dbReference type="HAMAP" id="MF_00087">
    <property type="entry name" value="Glu_tRNA_reductase"/>
    <property type="match status" value="1"/>
</dbReference>
<dbReference type="InterPro" id="IPR006151">
    <property type="entry name" value="Shikm_DH/Glu-tRNA_Rdtase"/>
</dbReference>
<dbReference type="EMBL" id="JACRYT010000001">
    <property type="protein sequence ID" value="MBC6678388.1"/>
    <property type="molecule type" value="Genomic_DNA"/>
</dbReference>
<evidence type="ECO:0000259" key="10">
    <source>
        <dbReference type="Pfam" id="PF05201"/>
    </source>
</evidence>
<evidence type="ECO:0000256" key="3">
    <source>
        <dbReference type="ARBA" id="ARBA00023244"/>
    </source>
</evidence>
<dbReference type="Pfam" id="PF05201">
    <property type="entry name" value="GlutR_N"/>
    <property type="match status" value="1"/>
</dbReference>
<dbReference type="InterPro" id="IPR036291">
    <property type="entry name" value="NAD(P)-bd_dom_sf"/>
</dbReference>
<dbReference type="GO" id="GO:0019353">
    <property type="term" value="P:protoporphyrinogen IX biosynthetic process from glutamate"/>
    <property type="evidence" value="ECO:0007669"/>
    <property type="project" value="TreeGrafter"/>
</dbReference>
<dbReference type="PANTHER" id="PTHR43013">
    <property type="entry name" value="GLUTAMYL-TRNA REDUCTASE"/>
    <property type="match status" value="1"/>
</dbReference>
<dbReference type="PANTHER" id="PTHR43013:SF1">
    <property type="entry name" value="GLUTAMYL-TRNA REDUCTASE"/>
    <property type="match status" value="1"/>
</dbReference>
<dbReference type="GO" id="GO:0008883">
    <property type="term" value="F:glutamyl-tRNA reductase activity"/>
    <property type="evidence" value="ECO:0007669"/>
    <property type="project" value="UniProtKB-UniRule"/>
</dbReference>
<dbReference type="GO" id="GO:0050661">
    <property type="term" value="F:NADP binding"/>
    <property type="evidence" value="ECO:0007669"/>
    <property type="project" value="InterPro"/>
</dbReference>
<feature type="binding site" evidence="4 6">
    <location>
        <begin position="112"/>
        <end position="114"/>
    </location>
    <ligand>
        <name>substrate</name>
    </ligand>
</feature>
<feature type="binding site" evidence="4 6">
    <location>
        <begin position="50"/>
        <end position="53"/>
    </location>
    <ligand>
        <name>substrate</name>
    </ligand>
</feature>
<evidence type="ECO:0000256" key="1">
    <source>
        <dbReference type="ARBA" id="ARBA00022857"/>
    </source>
</evidence>
<dbReference type="FunFam" id="3.30.460.30:FF:000001">
    <property type="entry name" value="Glutamyl-tRNA reductase"/>
    <property type="match status" value="1"/>
</dbReference>
<dbReference type="NCBIfam" id="TIGR01035">
    <property type="entry name" value="hemA"/>
    <property type="match status" value="1"/>
</dbReference>
<dbReference type="PIRSF" id="PIRSF000445">
    <property type="entry name" value="4pyrrol_synth_GluRdtase"/>
    <property type="match status" value="1"/>
</dbReference>
<comment type="caution">
    <text evidence="11">The sequence shown here is derived from an EMBL/GenBank/DDBJ whole genome shotgun (WGS) entry which is preliminary data.</text>
</comment>
<evidence type="ECO:0000256" key="8">
    <source>
        <dbReference type="PIRSR" id="PIRSR000445-4"/>
    </source>
</evidence>
<dbReference type="SUPFAM" id="SSF69742">
    <property type="entry name" value="Glutamyl tRNA-reductase catalytic, N-terminal domain"/>
    <property type="match status" value="1"/>
</dbReference>
<comment type="function">
    <text evidence="4">Catalyzes the NADPH-dependent reduction of glutamyl-tRNA(Glu) to glutamate 1-semialdehyde (GSA).</text>
</comment>